<dbReference type="PROSITE" id="PS51819">
    <property type="entry name" value="VOC"/>
    <property type="match status" value="1"/>
</dbReference>
<gene>
    <name evidence="2" type="ORF">METZ01_LOCUS203503</name>
</gene>
<name>A0A382EJR0_9ZZZZ</name>
<dbReference type="InterPro" id="IPR029068">
    <property type="entry name" value="Glyas_Bleomycin-R_OHBP_Dase"/>
</dbReference>
<dbReference type="InterPro" id="IPR037523">
    <property type="entry name" value="VOC_core"/>
</dbReference>
<sequence length="271" mass="29680">MVESNKNLPCSGQIVLDHVGWYVPNLDEVGKTFGRLGFRLTPYSLHGDRDPASGQLIPQGSANRLAILESGYLEFLALAEGAETPVTRHLRSRMEQYVGVHLTAFSVADAEAEAKRLSADGFNLQPAVNLRRMTEDASGTETEVAFTVVRAQFDAFPQGRIQILTHHTPEHVWQSRFIACDNAISGLAEVVFSVNDPLDSAERLAKFTARRAVATDHGMKISLDRGKLTFVKSDDVWQMLGINGGHSAPATVAVGLFSRDVSKTREYLSGR</sequence>
<dbReference type="Gene3D" id="3.10.180.10">
    <property type="entry name" value="2,3-Dihydroxybiphenyl 1,2-Dioxygenase, domain 1"/>
    <property type="match status" value="1"/>
</dbReference>
<feature type="domain" description="VOC" evidence="1">
    <location>
        <begin position="15"/>
        <end position="151"/>
    </location>
</feature>
<accession>A0A382EJR0</accession>
<feature type="non-terminal residue" evidence="2">
    <location>
        <position position="271"/>
    </location>
</feature>
<evidence type="ECO:0000259" key="1">
    <source>
        <dbReference type="PROSITE" id="PS51819"/>
    </source>
</evidence>
<dbReference type="EMBL" id="UINC01044762">
    <property type="protein sequence ID" value="SVB50649.1"/>
    <property type="molecule type" value="Genomic_DNA"/>
</dbReference>
<proteinExistence type="predicted"/>
<dbReference type="InterPro" id="IPR025870">
    <property type="entry name" value="Glyoxalase-like_dom"/>
</dbReference>
<protein>
    <recommendedName>
        <fullName evidence="1">VOC domain-containing protein</fullName>
    </recommendedName>
</protein>
<evidence type="ECO:0000313" key="2">
    <source>
        <dbReference type="EMBL" id="SVB50649.1"/>
    </source>
</evidence>
<organism evidence="2">
    <name type="scientific">marine metagenome</name>
    <dbReference type="NCBI Taxonomy" id="408172"/>
    <lineage>
        <taxon>unclassified sequences</taxon>
        <taxon>metagenomes</taxon>
        <taxon>ecological metagenomes</taxon>
    </lineage>
</organism>
<dbReference type="Pfam" id="PF13468">
    <property type="entry name" value="Glyoxalase_3"/>
    <property type="match status" value="1"/>
</dbReference>
<dbReference type="AlphaFoldDB" id="A0A382EJR0"/>
<dbReference type="SUPFAM" id="SSF54593">
    <property type="entry name" value="Glyoxalase/Bleomycin resistance protein/Dihydroxybiphenyl dioxygenase"/>
    <property type="match status" value="1"/>
</dbReference>
<reference evidence="2" key="1">
    <citation type="submission" date="2018-05" db="EMBL/GenBank/DDBJ databases">
        <authorList>
            <person name="Lanie J.A."/>
            <person name="Ng W.-L."/>
            <person name="Kazmierczak K.M."/>
            <person name="Andrzejewski T.M."/>
            <person name="Davidsen T.M."/>
            <person name="Wayne K.J."/>
            <person name="Tettelin H."/>
            <person name="Glass J.I."/>
            <person name="Rusch D."/>
            <person name="Podicherti R."/>
            <person name="Tsui H.-C.T."/>
            <person name="Winkler M.E."/>
        </authorList>
    </citation>
    <scope>NUCLEOTIDE SEQUENCE</scope>
</reference>